<reference evidence="2" key="1">
    <citation type="submission" date="2022-01" db="EMBL/GenBank/DDBJ databases">
        <authorList>
            <person name="Braso-Vives M."/>
        </authorList>
    </citation>
    <scope>NUCLEOTIDE SEQUENCE</scope>
</reference>
<proteinExistence type="predicted"/>
<protein>
    <submittedName>
        <fullName evidence="2">Hypp1631 protein</fullName>
    </submittedName>
</protein>
<dbReference type="PANTHER" id="PTHR15034">
    <property type="entry name" value="DEATH DOMAIN-CONTAINING PROTEIN CRADD"/>
    <property type="match status" value="1"/>
</dbReference>
<dbReference type="InterPro" id="IPR001315">
    <property type="entry name" value="CARD"/>
</dbReference>
<dbReference type="InterPro" id="IPR011029">
    <property type="entry name" value="DEATH-like_dom_sf"/>
</dbReference>
<dbReference type="Proteomes" id="UP000838412">
    <property type="component" value="Chromosome 3"/>
</dbReference>
<evidence type="ECO:0000259" key="1">
    <source>
        <dbReference type="PROSITE" id="PS50209"/>
    </source>
</evidence>
<dbReference type="PROSITE" id="PS50209">
    <property type="entry name" value="CARD"/>
    <property type="match status" value="1"/>
</dbReference>
<feature type="domain" description="CARD" evidence="1">
    <location>
        <begin position="3"/>
        <end position="79"/>
    </location>
</feature>
<dbReference type="SUPFAM" id="SSF47986">
    <property type="entry name" value="DEATH domain"/>
    <property type="match status" value="1"/>
</dbReference>
<dbReference type="PANTHER" id="PTHR15034:SF5">
    <property type="entry name" value="DEATH DOMAIN-CONTAINING PROTEIN CRADD"/>
    <property type="match status" value="1"/>
</dbReference>
<dbReference type="Pfam" id="PF00619">
    <property type="entry name" value="CARD"/>
    <property type="match status" value="1"/>
</dbReference>
<dbReference type="InterPro" id="IPR037939">
    <property type="entry name" value="CRADD"/>
</dbReference>
<accession>A0A8K0EP42</accession>
<organism evidence="2 3">
    <name type="scientific">Branchiostoma lanceolatum</name>
    <name type="common">Common lancelet</name>
    <name type="synonym">Amphioxus lanceolatum</name>
    <dbReference type="NCBI Taxonomy" id="7740"/>
    <lineage>
        <taxon>Eukaryota</taxon>
        <taxon>Metazoa</taxon>
        <taxon>Chordata</taxon>
        <taxon>Cephalochordata</taxon>
        <taxon>Leptocardii</taxon>
        <taxon>Amphioxiformes</taxon>
        <taxon>Branchiostomatidae</taxon>
        <taxon>Branchiostoma</taxon>
    </lineage>
</organism>
<dbReference type="GO" id="GO:0070513">
    <property type="term" value="F:death domain binding"/>
    <property type="evidence" value="ECO:0007669"/>
    <property type="project" value="InterPro"/>
</dbReference>
<dbReference type="GO" id="GO:0002020">
    <property type="term" value="F:protease binding"/>
    <property type="evidence" value="ECO:0007669"/>
    <property type="project" value="InterPro"/>
</dbReference>
<evidence type="ECO:0000313" key="3">
    <source>
        <dbReference type="Proteomes" id="UP000838412"/>
    </source>
</evidence>
<dbReference type="GO" id="GO:0042981">
    <property type="term" value="P:regulation of apoptotic process"/>
    <property type="evidence" value="ECO:0007669"/>
    <property type="project" value="InterPro"/>
</dbReference>
<sequence length="95" mass="10924">MEQNNNTVDMSQVNREALIEDIRNVNPFLDNLYREGELTREECDIVRSKTSRRMKACSLLDILDRKGPGAYGAFCAVLKRVCRPPLVRQDAFDFS</sequence>
<dbReference type="AlphaFoldDB" id="A0A8K0EP42"/>
<dbReference type="OrthoDB" id="10031931at2759"/>
<dbReference type="EMBL" id="OV696688">
    <property type="protein sequence ID" value="CAH1256250.1"/>
    <property type="molecule type" value="Genomic_DNA"/>
</dbReference>
<evidence type="ECO:0000313" key="2">
    <source>
        <dbReference type="EMBL" id="CAH1256250.1"/>
    </source>
</evidence>
<name>A0A8K0EP42_BRALA</name>
<dbReference type="CDD" id="cd01671">
    <property type="entry name" value="CARD"/>
    <property type="match status" value="1"/>
</dbReference>
<keyword evidence="3" id="KW-1185">Reference proteome</keyword>
<dbReference type="Gene3D" id="1.10.533.10">
    <property type="entry name" value="Death Domain, Fas"/>
    <property type="match status" value="1"/>
</dbReference>
<gene>
    <name evidence="2" type="primary">Hypp1631</name>
    <name evidence="2" type="ORF">BLAG_LOCUS14701</name>
</gene>